<proteinExistence type="predicted"/>
<dbReference type="AlphaFoldDB" id="S4P387"/>
<sequence>MNLDTYGERAFIRQTIRTFGLMCETSLSFGSINPVMQSPAHTEIPCQKKYGEVDAGENQESRNSEYG</sequence>
<reference evidence="1" key="2">
    <citation type="submission" date="2013-05" db="EMBL/GenBank/DDBJ databases">
        <authorList>
            <person name="Carter J.-M."/>
            <person name="Baker S.C."/>
            <person name="Pink R."/>
            <person name="Carter D.R.F."/>
            <person name="Collins A."/>
            <person name="Tomlin J."/>
            <person name="Gibbs M."/>
            <person name="Breuker C.J."/>
        </authorList>
    </citation>
    <scope>NUCLEOTIDE SEQUENCE</scope>
    <source>
        <tissue evidence="1">Ovary</tissue>
    </source>
</reference>
<organism evidence="1">
    <name type="scientific">Pararge aegeria</name>
    <name type="common">speckled wood butterfly</name>
    <dbReference type="NCBI Taxonomy" id="116150"/>
    <lineage>
        <taxon>Eukaryota</taxon>
        <taxon>Metazoa</taxon>
        <taxon>Ecdysozoa</taxon>
        <taxon>Arthropoda</taxon>
        <taxon>Hexapoda</taxon>
        <taxon>Insecta</taxon>
        <taxon>Pterygota</taxon>
        <taxon>Neoptera</taxon>
        <taxon>Endopterygota</taxon>
        <taxon>Lepidoptera</taxon>
        <taxon>Glossata</taxon>
        <taxon>Ditrysia</taxon>
        <taxon>Papilionoidea</taxon>
        <taxon>Nymphalidae</taxon>
        <taxon>Satyrinae</taxon>
        <taxon>Satyrini</taxon>
        <taxon>Parargina</taxon>
        <taxon>Pararge</taxon>
    </lineage>
</organism>
<name>S4P387_9NEOP</name>
<dbReference type="EMBL" id="GAIX01008191">
    <property type="protein sequence ID" value="JAA84369.1"/>
    <property type="molecule type" value="Transcribed_RNA"/>
</dbReference>
<accession>S4P387</accession>
<protein>
    <submittedName>
        <fullName evidence="1">Uncharacterized protein</fullName>
    </submittedName>
</protein>
<reference evidence="1" key="1">
    <citation type="journal article" date="2013" name="BMC Genomics">
        <title>Unscrambling butterfly oogenesis.</title>
        <authorList>
            <person name="Carter J.M."/>
            <person name="Baker S.C."/>
            <person name="Pink R."/>
            <person name="Carter D.R."/>
            <person name="Collins A."/>
            <person name="Tomlin J."/>
            <person name="Gibbs M."/>
            <person name="Breuker C.J."/>
        </authorList>
    </citation>
    <scope>NUCLEOTIDE SEQUENCE</scope>
    <source>
        <tissue evidence="1">Ovary</tissue>
    </source>
</reference>
<evidence type="ECO:0000313" key="1">
    <source>
        <dbReference type="EMBL" id="JAA84369.1"/>
    </source>
</evidence>